<dbReference type="GO" id="GO:0005634">
    <property type="term" value="C:nucleus"/>
    <property type="evidence" value="ECO:0007669"/>
    <property type="project" value="TreeGrafter"/>
</dbReference>
<feature type="compositionally biased region" description="Basic and acidic residues" evidence="2">
    <location>
        <begin position="545"/>
        <end position="557"/>
    </location>
</feature>
<evidence type="ECO:0000313" key="3">
    <source>
        <dbReference type="EMBL" id="VDK39584.1"/>
    </source>
</evidence>
<gene>
    <name evidence="3" type="ORF">TASK_LOCUS8112</name>
</gene>
<dbReference type="WBParaSite" id="TASK_0000811101-mRNA-1">
    <property type="protein sequence ID" value="TASK_0000811101-mRNA-1"/>
    <property type="gene ID" value="TASK_0000811101"/>
</dbReference>
<feature type="region of interest" description="Disordered" evidence="2">
    <location>
        <begin position="163"/>
        <end position="235"/>
    </location>
</feature>
<evidence type="ECO:0000256" key="1">
    <source>
        <dbReference type="ARBA" id="ARBA00009207"/>
    </source>
</evidence>
<feature type="compositionally biased region" description="Acidic residues" evidence="2">
    <location>
        <begin position="466"/>
        <end position="475"/>
    </location>
</feature>
<accession>A0A0R3WBS9</accession>
<feature type="compositionally biased region" description="Acidic residues" evidence="2">
    <location>
        <begin position="189"/>
        <end position="198"/>
    </location>
</feature>
<dbReference type="GO" id="GO:0030289">
    <property type="term" value="C:protein phosphatase 4 complex"/>
    <property type="evidence" value="ECO:0007669"/>
    <property type="project" value="InterPro"/>
</dbReference>
<name>A0A0R3WBS9_TAEAS</name>
<dbReference type="InterPro" id="IPR015267">
    <property type="entry name" value="PPP4R2"/>
</dbReference>
<dbReference type="STRING" id="60517.A0A0R3WBS9"/>
<dbReference type="OrthoDB" id="341898at2759"/>
<protein>
    <submittedName>
        <fullName evidence="5">Serine/threonine-protein phosphatase 4 regulatory subunit 2</fullName>
    </submittedName>
</protein>
<keyword evidence="4" id="KW-1185">Reference proteome</keyword>
<dbReference type="Pfam" id="PF09184">
    <property type="entry name" value="PPP4R2"/>
    <property type="match status" value="1"/>
</dbReference>
<dbReference type="GO" id="GO:0019888">
    <property type="term" value="F:protein phosphatase regulator activity"/>
    <property type="evidence" value="ECO:0007669"/>
    <property type="project" value="InterPro"/>
</dbReference>
<dbReference type="GO" id="GO:0005737">
    <property type="term" value="C:cytoplasm"/>
    <property type="evidence" value="ECO:0007669"/>
    <property type="project" value="TreeGrafter"/>
</dbReference>
<evidence type="ECO:0000313" key="5">
    <source>
        <dbReference type="WBParaSite" id="TASK_0000811101-mRNA-1"/>
    </source>
</evidence>
<dbReference type="AlphaFoldDB" id="A0A0R3WBS9"/>
<dbReference type="PANTHER" id="PTHR16487">
    <property type="entry name" value="PPP4R2-RELATED PROTEIN"/>
    <property type="match status" value="1"/>
</dbReference>
<proteinExistence type="inferred from homology"/>
<dbReference type="PANTHER" id="PTHR16487:SF0">
    <property type="entry name" value="PROTEIN PHOSPHATASE 4 REGULATORY SUBUNIT 2-RELATED"/>
    <property type="match status" value="1"/>
</dbReference>
<evidence type="ECO:0000313" key="4">
    <source>
        <dbReference type="Proteomes" id="UP000282613"/>
    </source>
</evidence>
<feature type="compositionally biased region" description="Low complexity" evidence="2">
    <location>
        <begin position="173"/>
        <end position="182"/>
    </location>
</feature>
<organism evidence="5">
    <name type="scientific">Taenia asiatica</name>
    <name type="common">Asian tapeworm</name>
    <dbReference type="NCBI Taxonomy" id="60517"/>
    <lineage>
        <taxon>Eukaryota</taxon>
        <taxon>Metazoa</taxon>
        <taxon>Spiralia</taxon>
        <taxon>Lophotrochozoa</taxon>
        <taxon>Platyhelminthes</taxon>
        <taxon>Cestoda</taxon>
        <taxon>Eucestoda</taxon>
        <taxon>Cyclophyllidea</taxon>
        <taxon>Taeniidae</taxon>
        <taxon>Taenia</taxon>
    </lineage>
</organism>
<comment type="similarity">
    <text evidence="1">Belongs to the PPP4R2 family.</text>
</comment>
<sequence>MTLLDMENKESILSALSNLEIEVDGAPSPILEEYLREIAKHGLTFIPWFHIKPLILQKFNHIMDEFIEDVDENGRRSMPRTAELNDLRERVYKVLNQFEGTPFTIQRICELLTEPRKHYTRPDKFLRGFEKVCLVVSTVDCYGNKIYNVDPRLCASIERSSTTMNGTSTECGSNSSIEDSSSGAKRSDEEEEDVDEDNTVSAESVTPPRRPCINFYRSPTDRRPPSSLTEGLQKPTKEILLGSYSPGIPGKHTLQRPFLSSRTSSSFRPILEEPEDSISGGGVVQEREEKKVGEVMLEDTDVEEEAIRIRVVSDGRPPQGSQPLTGIQKIFLENETEETAKPTAPTVPPIDQMLRPMGQLEAFVNTISMVTSTPSSADVATPAAMATTTVSTSPTPDESRGCRTTKNAGEGLKEVELSECTAKMTKTGGDADCKEERVASPKLVEKTEICTGLVVSRPSLKRESPTLDEGDEEASSEARSSVLTAGPAKRVRVDDRGEDSVGQGEFADINIESSMEVTHKEEMEVTPIEEGLDNAQPSPQNVGESDPKQVRMEEKAKAVQKQTSGESSAIIDSETGEHESI</sequence>
<dbReference type="EMBL" id="UYRS01018730">
    <property type="protein sequence ID" value="VDK39584.1"/>
    <property type="molecule type" value="Genomic_DNA"/>
</dbReference>
<feature type="region of interest" description="Disordered" evidence="2">
    <location>
        <begin position="456"/>
        <end position="581"/>
    </location>
</feature>
<dbReference type="Proteomes" id="UP000282613">
    <property type="component" value="Unassembled WGS sequence"/>
</dbReference>
<reference evidence="5" key="1">
    <citation type="submission" date="2017-02" db="UniProtKB">
        <authorList>
            <consortium name="WormBaseParasite"/>
        </authorList>
    </citation>
    <scope>IDENTIFICATION</scope>
</reference>
<evidence type="ECO:0000256" key="2">
    <source>
        <dbReference type="SAM" id="MobiDB-lite"/>
    </source>
</evidence>
<reference evidence="3 4" key="2">
    <citation type="submission" date="2018-11" db="EMBL/GenBank/DDBJ databases">
        <authorList>
            <consortium name="Pathogen Informatics"/>
        </authorList>
    </citation>
    <scope>NUCLEOTIDE SEQUENCE [LARGE SCALE GENOMIC DNA]</scope>
</reference>
<feature type="compositionally biased region" description="Polar residues" evidence="2">
    <location>
        <begin position="163"/>
        <end position="172"/>
    </location>
</feature>